<keyword evidence="6" id="KW-1015">Disulfide bond</keyword>
<dbReference type="Proteomes" id="UP001202328">
    <property type="component" value="Unassembled WGS sequence"/>
</dbReference>
<dbReference type="PANTHER" id="PTHR31044">
    <property type="entry name" value="BETA-1,3 GLUCANASE"/>
    <property type="match status" value="1"/>
</dbReference>
<accession>A0AAD4XWT6</accession>
<keyword evidence="4 8" id="KW-0732">Signal</keyword>
<feature type="domain" description="X8" evidence="9">
    <location>
        <begin position="62"/>
        <end position="146"/>
    </location>
</feature>
<gene>
    <name evidence="10" type="ORF">MKW98_020667</name>
</gene>
<dbReference type="PANTHER" id="PTHR31044:SF52">
    <property type="entry name" value="OS01G0631500 PROTEIN"/>
    <property type="match status" value="1"/>
</dbReference>
<evidence type="ECO:0000256" key="8">
    <source>
        <dbReference type="SAM" id="SignalP"/>
    </source>
</evidence>
<dbReference type="InterPro" id="IPR044788">
    <property type="entry name" value="X8_dom_prot"/>
</dbReference>
<keyword evidence="5" id="KW-0472">Membrane</keyword>
<evidence type="ECO:0000256" key="7">
    <source>
        <dbReference type="ARBA" id="ARBA00023180"/>
    </source>
</evidence>
<keyword evidence="3" id="KW-0449">Lipoprotein</keyword>
<evidence type="ECO:0000256" key="3">
    <source>
        <dbReference type="ARBA" id="ARBA00022622"/>
    </source>
</evidence>
<dbReference type="Pfam" id="PF07983">
    <property type="entry name" value="X8"/>
    <property type="match status" value="1"/>
</dbReference>
<evidence type="ECO:0000256" key="6">
    <source>
        <dbReference type="ARBA" id="ARBA00023157"/>
    </source>
</evidence>
<comment type="subcellular location">
    <subcellularLocation>
        <location evidence="1">Cell membrane</location>
        <topology evidence="1">Lipid-anchor</topology>
        <topology evidence="1">GPI-anchor</topology>
    </subcellularLocation>
</comment>
<dbReference type="AlphaFoldDB" id="A0AAD4XWT6"/>
<organism evidence="10 11">
    <name type="scientific">Papaver atlanticum</name>
    <dbReference type="NCBI Taxonomy" id="357466"/>
    <lineage>
        <taxon>Eukaryota</taxon>
        <taxon>Viridiplantae</taxon>
        <taxon>Streptophyta</taxon>
        <taxon>Embryophyta</taxon>
        <taxon>Tracheophyta</taxon>
        <taxon>Spermatophyta</taxon>
        <taxon>Magnoliopsida</taxon>
        <taxon>Ranunculales</taxon>
        <taxon>Papaveraceae</taxon>
        <taxon>Papaveroideae</taxon>
        <taxon>Papaver</taxon>
    </lineage>
</organism>
<proteinExistence type="predicted"/>
<dbReference type="SMART" id="SM00768">
    <property type="entry name" value="X8"/>
    <property type="match status" value="1"/>
</dbReference>
<dbReference type="GO" id="GO:0009506">
    <property type="term" value="C:plasmodesma"/>
    <property type="evidence" value="ECO:0007669"/>
    <property type="project" value="UniProtKB-ARBA"/>
</dbReference>
<dbReference type="GO" id="GO:0098552">
    <property type="term" value="C:side of membrane"/>
    <property type="evidence" value="ECO:0007669"/>
    <property type="project" value="UniProtKB-KW"/>
</dbReference>
<evidence type="ECO:0000256" key="1">
    <source>
        <dbReference type="ARBA" id="ARBA00004609"/>
    </source>
</evidence>
<dbReference type="Gene3D" id="1.20.58.1040">
    <property type="match status" value="1"/>
</dbReference>
<dbReference type="EMBL" id="JAJJMB010001184">
    <property type="protein sequence ID" value="KAI3958025.1"/>
    <property type="molecule type" value="Genomic_DNA"/>
</dbReference>
<dbReference type="FunFam" id="1.20.58.1040:FF:000001">
    <property type="entry name" value="Glucan endo-1,3-beta-glucosidase 4"/>
    <property type="match status" value="1"/>
</dbReference>
<dbReference type="GO" id="GO:0005886">
    <property type="term" value="C:plasma membrane"/>
    <property type="evidence" value="ECO:0007669"/>
    <property type="project" value="UniProtKB-SubCell"/>
</dbReference>
<sequence length="182" mass="19209">MGSAKVNLYVLSLIIVTLSSTNVTADRFGGPQTSDISSIPDNMVQQTSRTLTTTADITNGPTFCIARDLADENKLQEALDWACSHGVSCSPLLQGQPCYEPNTVAAHASYAFNTYYHLSGRLTGTCDFRGLANITTTNPSHGACIFSDNKHIASPTSSGSKNAKHGGTGALLLILVSLILSK</sequence>
<evidence type="ECO:0000313" key="10">
    <source>
        <dbReference type="EMBL" id="KAI3958025.1"/>
    </source>
</evidence>
<protein>
    <recommendedName>
        <fullName evidence="9">X8 domain-containing protein</fullName>
    </recommendedName>
</protein>
<dbReference type="InterPro" id="IPR012946">
    <property type="entry name" value="X8"/>
</dbReference>
<keyword evidence="2" id="KW-1003">Cell membrane</keyword>
<keyword evidence="3" id="KW-0336">GPI-anchor</keyword>
<feature type="chain" id="PRO_5041981403" description="X8 domain-containing protein" evidence="8">
    <location>
        <begin position="26"/>
        <end position="182"/>
    </location>
</feature>
<evidence type="ECO:0000313" key="11">
    <source>
        <dbReference type="Proteomes" id="UP001202328"/>
    </source>
</evidence>
<evidence type="ECO:0000256" key="2">
    <source>
        <dbReference type="ARBA" id="ARBA00022475"/>
    </source>
</evidence>
<keyword evidence="7" id="KW-0325">Glycoprotein</keyword>
<keyword evidence="11" id="KW-1185">Reference proteome</keyword>
<reference evidence="10" key="1">
    <citation type="submission" date="2022-04" db="EMBL/GenBank/DDBJ databases">
        <title>A functionally conserved STORR gene fusion in Papaver species that diverged 16.8 million years ago.</title>
        <authorList>
            <person name="Catania T."/>
        </authorList>
    </citation>
    <scope>NUCLEOTIDE SEQUENCE</scope>
    <source>
        <strain evidence="10">S-188037</strain>
    </source>
</reference>
<feature type="signal peptide" evidence="8">
    <location>
        <begin position="1"/>
        <end position="25"/>
    </location>
</feature>
<name>A0AAD4XWT6_9MAGN</name>
<evidence type="ECO:0000256" key="5">
    <source>
        <dbReference type="ARBA" id="ARBA00023136"/>
    </source>
</evidence>
<comment type="caution">
    <text evidence="10">The sequence shown here is derived from an EMBL/GenBank/DDBJ whole genome shotgun (WGS) entry which is preliminary data.</text>
</comment>
<evidence type="ECO:0000259" key="9">
    <source>
        <dbReference type="SMART" id="SM00768"/>
    </source>
</evidence>
<evidence type="ECO:0000256" key="4">
    <source>
        <dbReference type="ARBA" id="ARBA00022729"/>
    </source>
</evidence>